<dbReference type="Proteomes" id="UP000001542">
    <property type="component" value="Unassembled WGS sequence"/>
</dbReference>
<reference evidence="3" key="1">
    <citation type="submission" date="2006-10" db="EMBL/GenBank/DDBJ databases">
        <authorList>
            <person name="Amadeo P."/>
            <person name="Zhao Q."/>
            <person name="Wortman J."/>
            <person name="Fraser-Liggett C."/>
            <person name="Carlton J."/>
        </authorList>
    </citation>
    <scope>NUCLEOTIDE SEQUENCE</scope>
    <source>
        <strain evidence="3">G3</strain>
    </source>
</reference>
<dbReference type="EMBL" id="DS113529">
    <property type="protein sequence ID" value="EAY02648.1"/>
    <property type="molecule type" value="Genomic_DNA"/>
</dbReference>
<dbReference type="VEuPathDB" id="TrichDB:TVAGG3_0193490"/>
<evidence type="ECO:0000259" key="2">
    <source>
        <dbReference type="PROSITE" id="PS50053"/>
    </source>
</evidence>
<dbReference type="InterPro" id="IPR041969">
    <property type="entry name" value="VP13D_UBA"/>
</dbReference>
<dbReference type="KEGG" id="tva:4760486"/>
<dbReference type="CDD" id="cd14306">
    <property type="entry name" value="UBA_VP13D"/>
    <property type="match status" value="1"/>
</dbReference>
<name>A2EXF8_TRIV3</name>
<dbReference type="FunFam" id="1.10.8.10:FF:000003">
    <property type="entry name" value="UV excision repair protein RAD23 homolog"/>
    <property type="match status" value="1"/>
</dbReference>
<dbReference type="SMART" id="SM00165">
    <property type="entry name" value="UBA"/>
    <property type="match status" value="2"/>
</dbReference>
<feature type="domain" description="Ubiquitin-like" evidence="2">
    <location>
        <begin position="1"/>
        <end position="69"/>
    </location>
</feature>
<dbReference type="GO" id="GO:0005829">
    <property type="term" value="C:cytosol"/>
    <property type="evidence" value="ECO:0000318"/>
    <property type="project" value="GO_Central"/>
</dbReference>
<dbReference type="InterPro" id="IPR015940">
    <property type="entry name" value="UBA"/>
</dbReference>
<evidence type="ECO:0000259" key="1">
    <source>
        <dbReference type="PROSITE" id="PS50030"/>
    </source>
</evidence>
<dbReference type="SMR" id="A2EXF8"/>
<evidence type="ECO:0000313" key="3">
    <source>
        <dbReference type="EMBL" id="EAY02648.1"/>
    </source>
</evidence>
<dbReference type="PANTHER" id="PTHR10621">
    <property type="entry name" value="UV EXCISION REPAIR PROTEIN RAD23"/>
    <property type="match status" value="1"/>
</dbReference>
<proteinExistence type="predicted"/>
<dbReference type="Pfam" id="PF00240">
    <property type="entry name" value="ubiquitin"/>
    <property type="match status" value="1"/>
</dbReference>
<dbReference type="GO" id="GO:0005654">
    <property type="term" value="C:nucleoplasm"/>
    <property type="evidence" value="ECO:0000318"/>
    <property type="project" value="GO_Central"/>
</dbReference>
<feature type="domain" description="UBA" evidence="1">
    <location>
        <begin position="108"/>
        <end position="148"/>
    </location>
</feature>
<dbReference type="OrthoDB" id="419317at2759"/>
<dbReference type="AlphaFoldDB" id="A2EXF8"/>
<dbReference type="GO" id="GO:0070628">
    <property type="term" value="F:proteasome binding"/>
    <property type="evidence" value="ECO:0000318"/>
    <property type="project" value="GO_Central"/>
</dbReference>
<dbReference type="VEuPathDB" id="TrichDB:TVAG_252990"/>
<dbReference type="SUPFAM" id="SSF54236">
    <property type="entry name" value="Ubiquitin-like"/>
    <property type="match status" value="1"/>
</dbReference>
<protein>
    <submittedName>
        <fullName evidence="3">UBA/TS-N domain containing protein</fullName>
    </submittedName>
</protein>
<dbReference type="GO" id="GO:0031593">
    <property type="term" value="F:polyubiquitin modification-dependent protein binding"/>
    <property type="evidence" value="ECO:0000318"/>
    <property type="project" value="GO_Central"/>
</dbReference>
<dbReference type="RefSeq" id="XP_001314871.1">
    <property type="nucleotide sequence ID" value="XM_001314836.1"/>
</dbReference>
<accession>A2EXF8</accession>
<dbReference type="GO" id="GO:0043130">
    <property type="term" value="F:ubiquitin binding"/>
    <property type="evidence" value="ECO:0000318"/>
    <property type="project" value="GO_Central"/>
</dbReference>
<dbReference type="GO" id="GO:0043161">
    <property type="term" value="P:proteasome-mediated ubiquitin-dependent protein catabolic process"/>
    <property type="evidence" value="ECO:0000318"/>
    <property type="project" value="GO_Central"/>
</dbReference>
<sequence>MHLLCRSISGKITDLDVNDSITIKQVKDQIALIKGLESQFFSLFYKASLLSENTILSELNIKPNEYLLIYNLPHEKIQNLISKREIPTPKVQHKKSNIPPRSSVKKPKNYEKMISKLENLGFEKEKCIKALIASSYNVDRAANYLFDDSIPEIGDFDEKQFEEDFNKITEIPVDAPADIMHFKPEFQENDIEILNHLILEGFNKKDAVQIYMACGQDIILARNLLLSFV</sequence>
<dbReference type="Gene3D" id="3.10.20.90">
    <property type="entry name" value="Phosphatidylinositol 3-kinase Catalytic Subunit, Chain A, domain 1"/>
    <property type="match status" value="1"/>
</dbReference>
<gene>
    <name evidence="3" type="ORF">TVAG_252990</name>
</gene>
<dbReference type="InterPro" id="IPR000626">
    <property type="entry name" value="Ubiquitin-like_dom"/>
</dbReference>
<reference evidence="3" key="2">
    <citation type="journal article" date="2007" name="Science">
        <title>Draft genome sequence of the sexually transmitted pathogen Trichomonas vaginalis.</title>
        <authorList>
            <person name="Carlton J.M."/>
            <person name="Hirt R.P."/>
            <person name="Silva J.C."/>
            <person name="Delcher A.L."/>
            <person name="Schatz M."/>
            <person name="Zhao Q."/>
            <person name="Wortman J.R."/>
            <person name="Bidwell S.L."/>
            <person name="Alsmark U.C.M."/>
            <person name="Besteiro S."/>
            <person name="Sicheritz-Ponten T."/>
            <person name="Noel C.J."/>
            <person name="Dacks J.B."/>
            <person name="Foster P.G."/>
            <person name="Simillion C."/>
            <person name="Van de Peer Y."/>
            <person name="Miranda-Saavedra D."/>
            <person name="Barton G.J."/>
            <person name="Westrop G.D."/>
            <person name="Mueller S."/>
            <person name="Dessi D."/>
            <person name="Fiori P.L."/>
            <person name="Ren Q."/>
            <person name="Paulsen I."/>
            <person name="Zhang H."/>
            <person name="Bastida-Corcuera F.D."/>
            <person name="Simoes-Barbosa A."/>
            <person name="Brown M.T."/>
            <person name="Hayes R.D."/>
            <person name="Mukherjee M."/>
            <person name="Okumura C.Y."/>
            <person name="Schneider R."/>
            <person name="Smith A.J."/>
            <person name="Vanacova S."/>
            <person name="Villalvazo M."/>
            <person name="Haas B.J."/>
            <person name="Pertea M."/>
            <person name="Feldblyum T.V."/>
            <person name="Utterback T.R."/>
            <person name="Shu C.L."/>
            <person name="Osoegawa K."/>
            <person name="de Jong P.J."/>
            <person name="Hrdy I."/>
            <person name="Horvathova L."/>
            <person name="Zubacova Z."/>
            <person name="Dolezal P."/>
            <person name="Malik S.B."/>
            <person name="Logsdon J.M. Jr."/>
            <person name="Henze K."/>
            <person name="Gupta A."/>
            <person name="Wang C.C."/>
            <person name="Dunne R.L."/>
            <person name="Upcroft J.A."/>
            <person name="Upcroft P."/>
            <person name="White O."/>
            <person name="Salzberg S.L."/>
            <person name="Tang P."/>
            <person name="Chiu C.-H."/>
            <person name="Lee Y.-S."/>
            <person name="Embley T.M."/>
            <person name="Coombs G.H."/>
            <person name="Mottram J.C."/>
            <person name="Tachezy J."/>
            <person name="Fraser-Liggett C.M."/>
            <person name="Johnson P.J."/>
        </authorList>
    </citation>
    <scope>NUCLEOTIDE SEQUENCE [LARGE SCALE GENOMIC DNA]</scope>
    <source>
        <strain evidence="3">G3</strain>
    </source>
</reference>
<dbReference type="PROSITE" id="PS50053">
    <property type="entry name" value="UBIQUITIN_2"/>
    <property type="match status" value="1"/>
</dbReference>
<dbReference type="SMART" id="SM00213">
    <property type="entry name" value="UBQ"/>
    <property type="match status" value="1"/>
</dbReference>
<dbReference type="Pfam" id="PF00627">
    <property type="entry name" value="UBA"/>
    <property type="match status" value="1"/>
</dbReference>
<dbReference type="FunFam" id="3.10.20.90:FF:000546">
    <property type="entry name" value="UBA/TS-N domain containing protein"/>
    <property type="match status" value="1"/>
</dbReference>
<organism evidence="3 4">
    <name type="scientific">Trichomonas vaginalis (strain ATCC PRA-98 / G3)</name>
    <dbReference type="NCBI Taxonomy" id="412133"/>
    <lineage>
        <taxon>Eukaryota</taxon>
        <taxon>Metamonada</taxon>
        <taxon>Parabasalia</taxon>
        <taxon>Trichomonadida</taxon>
        <taxon>Trichomonadidae</taxon>
        <taxon>Trichomonas</taxon>
    </lineage>
</organism>
<dbReference type="Gene3D" id="1.10.8.10">
    <property type="entry name" value="DNA helicase RuvA subunit, C-terminal domain"/>
    <property type="match status" value="2"/>
</dbReference>
<keyword evidence="4" id="KW-1185">Reference proteome</keyword>
<dbReference type="InParanoid" id="A2EXF8"/>
<dbReference type="SUPFAM" id="SSF46934">
    <property type="entry name" value="UBA-like"/>
    <property type="match status" value="1"/>
</dbReference>
<dbReference type="InterPro" id="IPR029071">
    <property type="entry name" value="Ubiquitin-like_domsf"/>
</dbReference>
<dbReference type="CDD" id="cd17039">
    <property type="entry name" value="Ubl_ubiquitin_like"/>
    <property type="match status" value="1"/>
</dbReference>
<dbReference type="PANTHER" id="PTHR10621:SF0">
    <property type="entry name" value="UV EXCISION REPAIR PROTEIN RAD23"/>
    <property type="match status" value="1"/>
</dbReference>
<evidence type="ECO:0000313" key="4">
    <source>
        <dbReference type="Proteomes" id="UP000001542"/>
    </source>
</evidence>
<dbReference type="InterPro" id="IPR009060">
    <property type="entry name" value="UBA-like_sf"/>
</dbReference>
<dbReference type="PROSITE" id="PS50030">
    <property type="entry name" value="UBA"/>
    <property type="match status" value="1"/>
</dbReference>